<dbReference type="PANTHER" id="PTHR30096">
    <property type="entry name" value="4,5-DOPA DIOXYGENASE EXTRADIOL-LIKE PROTEIN"/>
    <property type="match status" value="1"/>
</dbReference>
<dbReference type="PANTHER" id="PTHR30096:SF0">
    <property type="entry name" value="4,5-DOPA DIOXYGENASE EXTRADIOL-LIKE PROTEIN"/>
    <property type="match status" value="1"/>
</dbReference>
<evidence type="ECO:0000256" key="4">
    <source>
        <dbReference type="ARBA" id="ARBA00022833"/>
    </source>
</evidence>
<dbReference type="PIRSF" id="PIRSF006157">
    <property type="entry name" value="Doxgns_DODA"/>
    <property type="match status" value="1"/>
</dbReference>
<keyword evidence="3" id="KW-0479">Metal-binding</keyword>
<dbReference type="InterPro" id="IPR014436">
    <property type="entry name" value="Extradiol_dOase_DODA"/>
</dbReference>
<dbReference type="EMBL" id="CAUYUE010000017">
    <property type="protein sequence ID" value="CAK0787356.1"/>
    <property type="molecule type" value="Genomic_DNA"/>
</dbReference>
<evidence type="ECO:0000256" key="3">
    <source>
        <dbReference type="ARBA" id="ARBA00022723"/>
    </source>
</evidence>
<evidence type="ECO:0000313" key="8">
    <source>
        <dbReference type="Proteomes" id="UP001314263"/>
    </source>
</evidence>
<evidence type="ECO:0000256" key="2">
    <source>
        <dbReference type="ARBA" id="ARBA00007581"/>
    </source>
</evidence>
<accession>A0AAV1IL53</accession>
<feature type="domain" description="Extradiol ring-cleavage dioxygenase class III enzyme subunit B" evidence="6">
    <location>
        <begin position="23"/>
        <end position="256"/>
    </location>
</feature>
<comment type="similarity">
    <text evidence="2">Belongs to the DODA-type extradiol aromatic ring-opening dioxygenase family.</text>
</comment>
<comment type="caution">
    <text evidence="7">The sequence shown here is derived from an EMBL/GenBank/DDBJ whole genome shotgun (WGS) entry which is preliminary data.</text>
</comment>
<dbReference type="Pfam" id="PF02900">
    <property type="entry name" value="LigB"/>
    <property type="match status" value="1"/>
</dbReference>
<name>A0AAV1IL53_9CHLO</name>
<evidence type="ECO:0000256" key="5">
    <source>
        <dbReference type="ARBA" id="ARBA00023002"/>
    </source>
</evidence>
<proteinExistence type="inferred from homology"/>
<evidence type="ECO:0000313" key="7">
    <source>
        <dbReference type="EMBL" id="CAK0787356.1"/>
    </source>
</evidence>
<dbReference type="GO" id="GO:0016702">
    <property type="term" value="F:oxidoreductase activity, acting on single donors with incorporation of molecular oxygen, incorporation of two atoms of oxygen"/>
    <property type="evidence" value="ECO:0007669"/>
    <property type="project" value="UniProtKB-ARBA"/>
</dbReference>
<dbReference type="CDD" id="cd07363">
    <property type="entry name" value="45_DOPA_Dioxygenase"/>
    <property type="match status" value="1"/>
</dbReference>
<gene>
    <name evidence="7" type="ORF">CVIRNUC_010576</name>
</gene>
<dbReference type="AlphaFoldDB" id="A0AAV1IL53"/>
<dbReference type="SUPFAM" id="SSF53213">
    <property type="entry name" value="LigB-like"/>
    <property type="match status" value="1"/>
</dbReference>
<dbReference type="GO" id="GO:0008198">
    <property type="term" value="F:ferrous iron binding"/>
    <property type="evidence" value="ECO:0007669"/>
    <property type="project" value="InterPro"/>
</dbReference>
<keyword evidence="4" id="KW-0862">Zinc</keyword>
<dbReference type="GO" id="GO:0008270">
    <property type="term" value="F:zinc ion binding"/>
    <property type="evidence" value="ECO:0007669"/>
    <property type="project" value="InterPro"/>
</dbReference>
<comment type="cofactor">
    <cofactor evidence="1">
        <name>Zn(2+)</name>
        <dbReference type="ChEBI" id="CHEBI:29105"/>
    </cofactor>
</comment>
<dbReference type="Gene3D" id="3.40.830.10">
    <property type="entry name" value="LigB-like"/>
    <property type="match status" value="1"/>
</dbReference>
<sequence length="274" mass="29875">MSQAQTALRQPAVFVAHGGGPLPLLNHPSHKSLTAWLHQFSSQLRSPPRAILVISAHWEEARPTLTSGEKPPLIYDYYGFPPESYQIQYSAPGSPSLAQRAANLLSRAGFQPAMNPTRGFDHGTFVPLKLAFPDAAIPVVQLSLLSSLDAREHLRMGQAVAPLRDEGVLLFGSGLSYHSMPGFSRNGQASHASSESKEFDTFLQDVVTNQEHSPEQRLKLLEEWEKGPSARACQPREEHLLPLHIIAGAAQGAAGHVTFDAELMGVKVSSFKFD</sequence>
<organism evidence="7 8">
    <name type="scientific">Coccomyxa viridis</name>
    <dbReference type="NCBI Taxonomy" id="1274662"/>
    <lineage>
        <taxon>Eukaryota</taxon>
        <taxon>Viridiplantae</taxon>
        <taxon>Chlorophyta</taxon>
        <taxon>core chlorophytes</taxon>
        <taxon>Trebouxiophyceae</taxon>
        <taxon>Trebouxiophyceae incertae sedis</taxon>
        <taxon>Coccomyxaceae</taxon>
        <taxon>Coccomyxa</taxon>
    </lineage>
</organism>
<evidence type="ECO:0000256" key="1">
    <source>
        <dbReference type="ARBA" id="ARBA00001947"/>
    </source>
</evidence>
<evidence type="ECO:0000259" key="6">
    <source>
        <dbReference type="Pfam" id="PF02900"/>
    </source>
</evidence>
<reference evidence="7 8" key="1">
    <citation type="submission" date="2023-10" db="EMBL/GenBank/DDBJ databases">
        <authorList>
            <person name="Maclean D."/>
            <person name="Macfadyen A."/>
        </authorList>
    </citation>
    <scope>NUCLEOTIDE SEQUENCE [LARGE SCALE GENOMIC DNA]</scope>
</reference>
<dbReference type="InterPro" id="IPR004183">
    <property type="entry name" value="Xdiol_dOase_suB"/>
</dbReference>
<dbReference type="Proteomes" id="UP001314263">
    <property type="component" value="Unassembled WGS sequence"/>
</dbReference>
<keyword evidence="5" id="KW-0560">Oxidoreductase</keyword>
<protein>
    <recommendedName>
        <fullName evidence="6">Extradiol ring-cleavage dioxygenase class III enzyme subunit B domain-containing protein</fullName>
    </recommendedName>
</protein>
<keyword evidence="8" id="KW-1185">Reference proteome</keyword>